<keyword evidence="2" id="KW-0812">Transmembrane</keyword>
<keyword evidence="2" id="KW-1133">Transmembrane helix</keyword>
<sequence>MDDVITALGLLLTQTRYARRALEDIERTTTRYSLSAMTAFGSGTGGFGAPPLHEGALRVYVVNLSDLEPGRGFGDALAGLLGGVGSFVGNLFGGVVGGTAGSWWLARSLQTIDRIVERVERIIARLGLGRSAAPAISAPMAPAAVPPAATEAPIDLVATLKSVRGRFEVVTALLRAAHGEFARPTAAGAAPGPAPSDAERWRGLADSLTVAFDAATRLAGGLLTVVPTAIAALSWLLDRLPRLRNAIVDMLRFAVRNVLVLRGAVVVLALETLAMIVRVAALAVRTLSATLTEALGAVFTAIGGVLDGALRLVGVVGAAVVKTANALLNWLVPAVDKILREIGALRVFGLLSKVVDLVPLLAAKGKADGATTPSPGTKGTGDAGRLPLTLPPVPPDLAEIMATAGTEAKAAAKKIGDAGADLVSKPTAALREGLTSFSESLDKAALEEVERSDRTLADRLPKLGAQADRTAAELLPPLPAAPTDFAPIAEAYGRWLVDSGLGRLLDQAGTYFATPRAGPDFAKQPQLGAPAAVIRIDEVVIDIAPAAAPEEPPPQSFWRPEEPAGPGADIRDRIAGRDRFDAIRGTLFQPRPYVPQVG</sequence>
<evidence type="ECO:0000313" key="4">
    <source>
        <dbReference type="Proteomes" id="UP001519325"/>
    </source>
</evidence>
<keyword evidence="2" id="KW-0472">Membrane</keyword>
<dbReference type="EMBL" id="JAGGMR010000001">
    <property type="protein sequence ID" value="MBP2192969.1"/>
    <property type="molecule type" value="Genomic_DNA"/>
</dbReference>
<feature type="transmembrane region" description="Helical" evidence="2">
    <location>
        <begin position="218"/>
        <end position="237"/>
    </location>
</feature>
<protein>
    <recommendedName>
        <fullName evidence="5">Phage tail tape measure protein</fullName>
    </recommendedName>
</protein>
<feature type="transmembrane region" description="Helical" evidence="2">
    <location>
        <begin position="258"/>
        <end position="284"/>
    </location>
</feature>
<proteinExistence type="predicted"/>
<name>A0ABS4QPM6_9NOCA</name>
<gene>
    <name evidence="3" type="ORF">BJ987_005870</name>
</gene>
<comment type="caution">
    <text evidence="3">The sequence shown here is derived from an EMBL/GenBank/DDBJ whole genome shotgun (WGS) entry which is preliminary data.</text>
</comment>
<evidence type="ECO:0000313" key="3">
    <source>
        <dbReference type="EMBL" id="MBP2192969.1"/>
    </source>
</evidence>
<evidence type="ECO:0000256" key="1">
    <source>
        <dbReference type="SAM" id="MobiDB-lite"/>
    </source>
</evidence>
<organism evidence="3 4">
    <name type="scientific">Nocardia goodfellowii</name>
    <dbReference type="NCBI Taxonomy" id="882446"/>
    <lineage>
        <taxon>Bacteria</taxon>
        <taxon>Bacillati</taxon>
        <taxon>Actinomycetota</taxon>
        <taxon>Actinomycetes</taxon>
        <taxon>Mycobacteriales</taxon>
        <taxon>Nocardiaceae</taxon>
        <taxon>Nocardia</taxon>
    </lineage>
</organism>
<dbReference type="Proteomes" id="UP001519325">
    <property type="component" value="Unassembled WGS sequence"/>
</dbReference>
<feature type="region of interest" description="Disordered" evidence="1">
    <location>
        <begin position="548"/>
        <end position="573"/>
    </location>
</feature>
<evidence type="ECO:0008006" key="5">
    <source>
        <dbReference type="Google" id="ProtNLM"/>
    </source>
</evidence>
<dbReference type="RefSeq" id="WP_209896167.1">
    <property type="nucleotide sequence ID" value="NZ_JAGGMR010000001.1"/>
</dbReference>
<evidence type="ECO:0000256" key="2">
    <source>
        <dbReference type="SAM" id="Phobius"/>
    </source>
</evidence>
<feature type="region of interest" description="Disordered" evidence="1">
    <location>
        <begin position="366"/>
        <end position="386"/>
    </location>
</feature>
<accession>A0ABS4QPM6</accession>
<reference evidence="3 4" key="1">
    <citation type="submission" date="2021-03" db="EMBL/GenBank/DDBJ databases">
        <title>Sequencing the genomes of 1000 actinobacteria strains.</title>
        <authorList>
            <person name="Klenk H.-P."/>
        </authorList>
    </citation>
    <scope>NUCLEOTIDE SEQUENCE [LARGE SCALE GENOMIC DNA]</scope>
    <source>
        <strain evidence="3 4">DSM 45516</strain>
    </source>
</reference>
<keyword evidence="4" id="KW-1185">Reference proteome</keyword>